<organism evidence="2 3">
    <name type="scientific">Anabas testudineus</name>
    <name type="common">Climbing perch</name>
    <name type="synonym">Anthias testudineus</name>
    <dbReference type="NCBI Taxonomy" id="64144"/>
    <lineage>
        <taxon>Eukaryota</taxon>
        <taxon>Metazoa</taxon>
        <taxon>Chordata</taxon>
        <taxon>Craniata</taxon>
        <taxon>Vertebrata</taxon>
        <taxon>Euteleostomi</taxon>
        <taxon>Actinopterygii</taxon>
        <taxon>Neopterygii</taxon>
        <taxon>Teleostei</taxon>
        <taxon>Neoteleostei</taxon>
        <taxon>Acanthomorphata</taxon>
        <taxon>Anabantaria</taxon>
        <taxon>Anabantiformes</taxon>
        <taxon>Anabantoidei</taxon>
        <taxon>Anabantidae</taxon>
        <taxon>Anabas</taxon>
    </lineage>
</organism>
<name>A0A3Q1IBV1_ANATE</name>
<protein>
    <recommendedName>
        <fullName evidence="1">Methyltransferase type 11 domain-containing protein</fullName>
    </recommendedName>
</protein>
<reference evidence="2" key="3">
    <citation type="submission" date="2025-09" db="UniProtKB">
        <authorList>
            <consortium name="Ensembl"/>
        </authorList>
    </citation>
    <scope>IDENTIFICATION</scope>
</reference>
<dbReference type="OrthoDB" id="506498at2759"/>
<keyword evidence="3" id="KW-1185">Reference proteome</keyword>
<dbReference type="Gene3D" id="3.40.50.150">
    <property type="entry name" value="Vaccinia Virus protein VP39"/>
    <property type="match status" value="1"/>
</dbReference>
<dbReference type="InterPro" id="IPR013216">
    <property type="entry name" value="Methyltransf_11"/>
</dbReference>
<proteinExistence type="predicted"/>
<dbReference type="Pfam" id="PF08241">
    <property type="entry name" value="Methyltransf_11"/>
    <property type="match status" value="1"/>
</dbReference>
<dbReference type="SUPFAM" id="SSF53335">
    <property type="entry name" value="S-adenosyl-L-methionine-dependent methyltransferases"/>
    <property type="match status" value="1"/>
</dbReference>
<dbReference type="GeneID" id="113172654"/>
<dbReference type="RefSeq" id="XP_026231430.1">
    <property type="nucleotide sequence ID" value="XM_026375645.1"/>
</dbReference>
<dbReference type="PANTHER" id="PTHR44942">
    <property type="entry name" value="METHYLTRANSF_11 DOMAIN-CONTAINING PROTEIN"/>
    <property type="match status" value="1"/>
</dbReference>
<evidence type="ECO:0000313" key="3">
    <source>
        <dbReference type="Proteomes" id="UP000265040"/>
    </source>
</evidence>
<dbReference type="GeneTree" id="ENSGT00940000163794"/>
<dbReference type="AlphaFoldDB" id="A0A3Q1IBV1"/>
<reference evidence="2" key="1">
    <citation type="submission" date="2021-04" db="EMBL/GenBank/DDBJ databases">
        <authorList>
            <consortium name="Wellcome Sanger Institute Data Sharing"/>
        </authorList>
    </citation>
    <scope>NUCLEOTIDE SEQUENCE [LARGE SCALE GENOMIC DNA]</scope>
</reference>
<evidence type="ECO:0000313" key="2">
    <source>
        <dbReference type="Ensembl" id="ENSATEP00000017004.1"/>
    </source>
</evidence>
<evidence type="ECO:0000259" key="1">
    <source>
        <dbReference type="Pfam" id="PF08241"/>
    </source>
</evidence>
<feature type="domain" description="Methyltransferase type 11" evidence="1">
    <location>
        <begin position="46"/>
        <end position="137"/>
    </location>
</feature>
<dbReference type="FunCoup" id="A0A3Q1IBV1">
    <property type="interactions" value="5"/>
</dbReference>
<dbReference type="InterPro" id="IPR051052">
    <property type="entry name" value="Diverse_substrate_MTase"/>
</dbReference>
<dbReference type="STRING" id="64144.ENSATEP00000017004"/>
<accession>A0A3Q1IBV1</accession>
<dbReference type="OMA" id="FSAVHWF"/>
<reference evidence="2" key="2">
    <citation type="submission" date="2025-08" db="UniProtKB">
        <authorList>
            <consortium name="Ensembl"/>
        </authorList>
    </citation>
    <scope>IDENTIFICATION</scope>
</reference>
<dbReference type="Proteomes" id="UP000265040">
    <property type="component" value="Chromosome 21"/>
</dbReference>
<dbReference type="Ensembl" id="ENSATET00000017291.3">
    <property type="protein sequence ID" value="ENSATEP00000017004.1"/>
    <property type="gene ID" value="ENSATEG00000011813.3"/>
</dbReference>
<dbReference type="GO" id="GO:0008757">
    <property type="term" value="F:S-adenosylmethionine-dependent methyltransferase activity"/>
    <property type="evidence" value="ECO:0007669"/>
    <property type="project" value="InterPro"/>
</dbReference>
<sequence length="276" mass="31177">MAYRLFEGKEHASVYQKYRFTPPEELTHIILQYLDEKKGQPHELAVDVGCGTGQNSRVFAAHFKEVVGVDVSECQLEEARSVPGYPNITYRRSTAEELPFADGSVDLLTAASAAHWFDQSRFLTEAHRVLKSRGCIALLGFSDSDTKLCYQNCGEKLNRIYDEVKKALSPYTSNPVVASEAKLEALYSAIPYPDKERIEGIQAKFFIPLRNVLGVIETWSMFQAYKRKDPQAAQDLMFNTQKRFLEAMGVTSPDTEIEYSMEYFCVLASKPHSSTV</sequence>
<dbReference type="InParanoid" id="A0A3Q1IBV1"/>
<dbReference type="InterPro" id="IPR029063">
    <property type="entry name" value="SAM-dependent_MTases_sf"/>
</dbReference>
<dbReference type="FunFam" id="3.40.50.150:FF:000370">
    <property type="entry name" value="Si:ch211-93g23.2"/>
    <property type="match status" value="1"/>
</dbReference>
<dbReference type="PANTHER" id="PTHR44942:SF6">
    <property type="entry name" value="NOVEL PROTEIN"/>
    <property type="match status" value="1"/>
</dbReference>
<dbReference type="CDD" id="cd02440">
    <property type="entry name" value="AdoMet_MTases"/>
    <property type="match status" value="1"/>
</dbReference>